<evidence type="ECO:0000313" key="6">
    <source>
        <dbReference type="Proteomes" id="UP001221924"/>
    </source>
</evidence>
<dbReference type="Pfam" id="PF07804">
    <property type="entry name" value="HipA_C"/>
    <property type="match status" value="1"/>
</dbReference>
<dbReference type="RefSeq" id="WP_149925219.1">
    <property type="nucleotide sequence ID" value="NZ_CAXKYC010000020.1"/>
</dbReference>
<evidence type="ECO:0000313" key="5">
    <source>
        <dbReference type="EMBL" id="MDE8695069.1"/>
    </source>
</evidence>
<dbReference type="Proteomes" id="UP001221924">
    <property type="component" value="Unassembled WGS sequence"/>
</dbReference>
<name>A0AAW6LYJ2_9BACE</name>
<keyword evidence="2" id="KW-0808">Transferase</keyword>
<comment type="caution">
    <text evidence="5">The sequence shown here is derived from an EMBL/GenBank/DDBJ whole genome shotgun (WGS) entry which is preliminary data.</text>
</comment>
<sequence>MIEIKVCPGNLTPGFDNYSPACLRQLFDGKKVSPILDFNYDADKDNFSTVINQISVSGVQEKLSAIIRDNKIMLTPKGEQGRYIIKPSPGYKHLRFRNQIPANEHLTMQIARQVYKIKTAENGLIFFADGEMAYITKRFDFSEDGTKIKQEDFSSLAHKTAITHGKNFKYTGSYEDAATLLRTYVAAWQIEISKYFSLILFNYLFANGDAHLKNFSLQQSQAGDYLLSPAYDLLNTSIHVQDEDFALQNGLLPESEYSETYTRTGHPCRTDFTTFGNRIGVLTKKLDLIIELFSQEHPLIYDLIDRSFLDDKAKRMYKRSYQERLSRFLRNDTE</sequence>
<dbReference type="GO" id="GO:0004674">
    <property type="term" value="F:protein serine/threonine kinase activity"/>
    <property type="evidence" value="ECO:0007669"/>
    <property type="project" value="TreeGrafter"/>
</dbReference>
<gene>
    <name evidence="5" type="ORF">PZH42_13240</name>
</gene>
<accession>A0AAW6LYJ2</accession>
<dbReference type="GO" id="GO:0005829">
    <property type="term" value="C:cytosol"/>
    <property type="evidence" value="ECO:0007669"/>
    <property type="project" value="TreeGrafter"/>
</dbReference>
<dbReference type="AlphaFoldDB" id="A0AAW6LYJ2"/>
<dbReference type="Gene3D" id="1.10.1070.20">
    <property type="match status" value="1"/>
</dbReference>
<comment type="similarity">
    <text evidence="1">Belongs to the HipA Ser/Thr kinase family.</text>
</comment>
<proteinExistence type="inferred from homology"/>
<evidence type="ECO:0000256" key="3">
    <source>
        <dbReference type="ARBA" id="ARBA00022777"/>
    </source>
</evidence>
<dbReference type="EMBL" id="JARFID010000011">
    <property type="protein sequence ID" value="MDE8695069.1"/>
    <property type="molecule type" value="Genomic_DNA"/>
</dbReference>
<dbReference type="InterPro" id="IPR012893">
    <property type="entry name" value="HipA-like_C"/>
</dbReference>
<organism evidence="5 6">
    <name type="scientific">Bacteroides cellulosilyticus</name>
    <dbReference type="NCBI Taxonomy" id="246787"/>
    <lineage>
        <taxon>Bacteria</taxon>
        <taxon>Pseudomonadati</taxon>
        <taxon>Bacteroidota</taxon>
        <taxon>Bacteroidia</taxon>
        <taxon>Bacteroidales</taxon>
        <taxon>Bacteroidaceae</taxon>
        <taxon>Bacteroides</taxon>
    </lineage>
</organism>
<feature type="domain" description="HipA-like C-terminal" evidence="4">
    <location>
        <begin position="54"/>
        <end position="291"/>
    </location>
</feature>
<dbReference type="PANTHER" id="PTHR37419:SF1">
    <property type="entry name" value="SERINE_THREONINE-PROTEIN KINASE TOXIN HIPA"/>
    <property type="match status" value="1"/>
</dbReference>
<reference evidence="5" key="1">
    <citation type="submission" date="2023-03" db="EMBL/GenBank/DDBJ databases">
        <title>DFI Biobank Strains.</title>
        <authorList>
            <person name="Mostad J."/>
            <person name="Paddock L."/>
            <person name="Medina S."/>
            <person name="Waligurski E."/>
            <person name="Barat B."/>
            <person name="Smith R."/>
            <person name="Burgo V."/>
            <person name="Metcalfe C."/>
            <person name="Woodson C."/>
            <person name="Sundararajan A."/>
            <person name="Ramaswamy R."/>
            <person name="Lin H."/>
            <person name="Pamer E.G."/>
        </authorList>
    </citation>
    <scope>NUCLEOTIDE SEQUENCE</scope>
    <source>
        <strain evidence="5">DFI.9.5</strain>
    </source>
</reference>
<dbReference type="InterPro" id="IPR052028">
    <property type="entry name" value="HipA_Ser/Thr_kinase"/>
</dbReference>
<evidence type="ECO:0000256" key="2">
    <source>
        <dbReference type="ARBA" id="ARBA00022679"/>
    </source>
</evidence>
<dbReference type="PANTHER" id="PTHR37419">
    <property type="entry name" value="SERINE/THREONINE-PROTEIN KINASE TOXIN HIPA"/>
    <property type="match status" value="1"/>
</dbReference>
<evidence type="ECO:0000259" key="4">
    <source>
        <dbReference type="Pfam" id="PF07804"/>
    </source>
</evidence>
<evidence type="ECO:0000256" key="1">
    <source>
        <dbReference type="ARBA" id="ARBA00010164"/>
    </source>
</evidence>
<keyword evidence="3" id="KW-0418">Kinase</keyword>
<protein>
    <submittedName>
        <fullName evidence="5">HipA domain-containing protein</fullName>
    </submittedName>
</protein>